<evidence type="ECO:0000256" key="3">
    <source>
        <dbReference type="ARBA" id="ARBA00023163"/>
    </source>
</evidence>
<organism evidence="9 10">
    <name type="scientific">Globisporangium ultimum (strain ATCC 200006 / CBS 805.95 / DAOM BR144)</name>
    <name type="common">Pythium ultimum</name>
    <dbReference type="NCBI Taxonomy" id="431595"/>
    <lineage>
        <taxon>Eukaryota</taxon>
        <taxon>Sar</taxon>
        <taxon>Stramenopiles</taxon>
        <taxon>Oomycota</taxon>
        <taxon>Peronosporomycetes</taxon>
        <taxon>Pythiales</taxon>
        <taxon>Pythiaceae</taxon>
        <taxon>Globisporangium</taxon>
    </lineage>
</organism>
<evidence type="ECO:0000313" key="10">
    <source>
        <dbReference type="Proteomes" id="UP000019132"/>
    </source>
</evidence>
<dbReference type="NCBIfam" id="TIGR01557">
    <property type="entry name" value="myb_SHAQKYF"/>
    <property type="match status" value="1"/>
</dbReference>
<dbReference type="Gene3D" id="1.10.10.60">
    <property type="entry name" value="Homeodomain-like"/>
    <property type="match status" value="1"/>
</dbReference>
<evidence type="ECO:0000256" key="4">
    <source>
        <dbReference type="ARBA" id="ARBA00023242"/>
    </source>
</evidence>
<dbReference type="GO" id="GO:0003677">
    <property type="term" value="F:DNA binding"/>
    <property type="evidence" value="ECO:0007669"/>
    <property type="project" value="UniProtKB-KW"/>
</dbReference>
<proteinExistence type="predicted"/>
<evidence type="ECO:0000256" key="2">
    <source>
        <dbReference type="ARBA" id="ARBA00023125"/>
    </source>
</evidence>
<dbReference type="STRING" id="431595.K3WDS4"/>
<dbReference type="InParanoid" id="K3WDS4"/>
<dbReference type="InterPro" id="IPR017884">
    <property type="entry name" value="SANT_dom"/>
</dbReference>
<dbReference type="InterPro" id="IPR001005">
    <property type="entry name" value="SANT/Myb"/>
</dbReference>
<reference evidence="10" key="1">
    <citation type="journal article" date="2010" name="Genome Biol.">
        <title>Genome sequence of the necrotrophic plant pathogen Pythium ultimum reveals original pathogenicity mechanisms and effector repertoire.</title>
        <authorList>
            <person name="Levesque C.A."/>
            <person name="Brouwer H."/>
            <person name="Cano L."/>
            <person name="Hamilton J.P."/>
            <person name="Holt C."/>
            <person name="Huitema E."/>
            <person name="Raffaele S."/>
            <person name="Robideau G.P."/>
            <person name="Thines M."/>
            <person name="Win J."/>
            <person name="Zerillo M.M."/>
            <person name="Beakes G.W."/>
            <person name="Boore J.L."/>
            <person name="Busam D."/>
            <person name="Dumas B."/>
            <person name="Ferriera S."/>
            <person name="Fuerstenberg S.I."/>
            <person name="Gachon C.M."/>
            <person name="Gaulin E."/>
            <person name="Govers F."/>
            <person name="Grenville-Briggs L."/>
            <person name="Horner N."/>
            <person name="Hostetler J."/>
            <person name="Jiang R.H."/>
            <person name="Johnson J."/>
            <person name="Krajaejun T."/>
            <person name="Lin H."/>
            <person name="Meijer H.J."/>
            <person name="Moore B."/>
            <person name="Morris P."/>
            <person name="Phuntmart V."/>
            <person name="Puiu D."/>
            <person name="Shetty J."/>
            <person name="Stajich J.E."/>
            <person name="Tripathy S."/>
            <person name="Wawra S."/>
            <person name="van West P."/>
            <person name="Whitty B.R."/>
            <person name="Coutinho P.M."/>
            <person name="Henrissat B."/>
            <person name="Martin F."/>
            <person name="Thomas P.D."/>
            <person name="Tyler B.M."/>
            <person name="De Vries R.P."/>
            <person name="Kamoun S."/>
            <person name="Yandell M."/>
            <person name="Tisserat N."/>
            <person name="Buell C.R."/>
        </authorList>
    </citation>
    <scope>NUCLEOTIDE SEQUENCE</scope>
    <source>
        <strain evidence="10">DAOM:BR144</strain>
    </source>
</reference>
<dbReference type="EMBL" id="GL376603">
    <property type="status" value="NOT_ANNOTATED_CDS"/>
    <property type="molecule type" value="Genomic_DNA"/>
</dbReference>
<name>K3WDS4_GLOUD</name>
<dbReference type="SMART" id="SM00717">
    <property type="entry name" value="SANT"/>
    <property type="match status" value="1"/>
</dbReference>
<dbReference type="InterPro" id="IPR009057">
    <property type="entry name" value="Homeodomain-like_sf"/>
</dbReference>
<evidence type="ECO:0000259" key="7">
    <source>
        <dbReference type="PROSITE" id="PS51293"/>
    </source>
</evidence>
<protein>
    <submittedName>
        <fullName evidence="9">Uncharacterized protein</fullName>
    </submittedName>
</protein>
<keyword evidence="10" id="KW-1185">Reference proteome</keyword>
<dbReference type="AlphaFoldDB" id="K3WDS4"/>
<dbReference type="Proteomes" id="UP000019132">
    <property type="component" value="Unassembled WGS sequence"/>
</dbReference>
<feature type="compositionally biased region" description="Polar residues" evidence="5">
    <location>
        <begin position="160"/>
        <end position="178"/>
    </location>
</feature>
<dbReference type="VEuPathDB" id="FungiDB:PYU1_G003111"/>
<feature type="domain" description="HTH myb-type" evidence="8">
    <location>
        <begin position="59"/>
        <end position="107"/>
    </location>
</feature>
<dbReference type="PANTHER" id="PTHR12802:SF155">
    <property type="entry name" value="DEUBIQUITINASE MYSM1"/>
    <property type="match status" value="1"/>
</dbReference>
<reference evidence="9" key="3">
    <citation type="submission" date="2015-02" db="UniProtKB">
        <authorList>
            <consortium name="EnsemblProtists"/>
        </authorList>
    </citation>
    <scope>IDENTIFICATION</scope>
    <source>
        <strain evidence="9">DAOM BR144</strain>
    </source>
</reference>
<dbReference type="PROSITE" id="PS50090">
    <property type="entry name" value="MYB_LIKE"/>
    <property type="match status" value="1"/>
</dbReference>
<accession>K3WDS4</accession>
<feature type="domain" description="SANT" evidence="7">
    <location>
        <begin position="55"/>
        <end position="94"/>
    </location>
</feature>
<evidence type="ECO:0000259" key="6">
    <source>
        <dbReference type="PROSITE" id="PS50090"/>
    </source>
</evidence>
<dbReference type="PROSITE" id="PS51293">
    <property type="entry name" value="SANT"/>
    <property type="match status" value="1"/>
</dbReference>
<keyword evidence="4" id="KW-0539">Nucleus</keyword>
<evidence type="ECO:0000313" key="9">
    <source>
        <dbReference type="EnsemblProtists" id="PYU1_T003115"/>
    </source>
</evidence>
<dbReference type="Pfam" id="PF00249">
    <property type="entry name" value="Myb_DNA-binding"/>
    <property type="match status" value="1"/>
</dbReference>
<evidence type="ECO:0000256" key="1">
    <source>
        <dbReference type="ARBA" id="ARBA00023015"/>
    </source>
</evidence>
<evidence type="ECO:0000259" key="8">
    <source>
        <dbReference type="PROSITE" id="PS51294"/>
    </source>
</evidence>
<feature type="domain" description="Myb-like" evidence="6">
    <location>
        <begin position="60"/>
        <end position="103"/>
    </location>
</feature>
<dbReference type="CDD" id="cd00167">
    <property type="entry name" value="SANT"/>
    <property type="match status" value="1"/>
</dbReference>
<dbReference type="SUPFAM" id="SSF46689">
    <property type="entry name" value="Homeodomain-like"/>
    <property type="match status" value="1"/>
</dbReference>
<dbReference type="EnsemblProtists" id="PYU1_T003115">
    <property type="protein sequence ID" value="PYU1_T003115"/>
    <property type="gene ID" value="PYU1_G003111"/>
</dbReference>
<keyword evidence="2" id="KW-0238">DNA-binding</keyword>
<feature type="region of interest" description="Disordered" evidence="5">
    <location>
        <begin position="160"/>
        <end position="189"/>
    </location>
</feature>
<reference evidence="10" key="2">
    <citation type="submission" date="2010-04" db="EMBL/GenBank/DDBJ databases">
        <authorList>
            <person name="Buell R."/>
            <person name="Hamilton J."/>
            <person name="Hostetler J."/>
        </authorList>
    </citation>
    <scope>NUCLEOTIDE SEQUENCE [LARGE SCALE GENOMIC DNA]</scope>
    <source>
        <strain evidence="10">DAOM:BR144</strain>
    </source>
</reference>
<dbReference type="InterPro" id="IPR017930">
    <property type="entry name" value="Myb_dom"/>
</dbReference>
<dbReference type="eggNOG" id="KOG0724">
    <property type="taxonomic scope" value="Eukaryota"/>
</dbReference>
<dbReference type="PANTHER" id="PTHR12802">
    <property type="entry name" value="SWI/SNF COMPLEX-RELATED"/>
    <property type="match status" value="1"/>
</dbReference>
<dbReference type="InterPro" id="IPR006447">
    <property type="entry name" value="Myb_dom_plants"/>
</dbReference>
<keyword evidence="3" id="KW-0804">Transcription</keyword>
<dbReference type="HOGENOM" id="CLU_1075524_0_0_1"/>
<evidence type="ECO:0000256" key="5">
    <source>
        <dbReference type="SAM" id="MobiDB-lite"/>
    </source>
</evidence>
<keyword evidence="1" id="KW-0805">Transcription regulation</keyword>
<sequence length="259" mass="28373">MTISTRVKAQLFATTPANREQLIRLPPTSAKQGGVVVARYVPSMSSSLSPSVTQKVIKTWTKQEHDLFLQGLESYPHGPWKKIADFIGTKTARQTMAHAQKYRQKIARRQLIWKTASAMHMNSPVSVAGFSHVQNQHSFMGVYRPKIDFITMQMQQSASQCSTPDTMSMRGSVSSTPDTSDDEGWSADNGFTHATGTFSASLSEALGASSSQPQYQSSGTCAGETCKNTACDNCFFEREILPMLAQLDASGLEDVCKNE</sequence>
<dbReference type="PROSITE" id="PS51294">
    <property type="entry name" value="HTH_MYB"/>
    <property type="match status" value="1"/>
</dbReference>